<evidence type="ECO:0000313" key="1">
    <source>
        <dbReference type="EMBL" id="KAK7145734.1"/>
    </source>
</evidence>
<name>A0AAN9CPX0_9TELE</name>
<organism evidence="1 2">
    <name type="scientific">Phoxinus phoxinus</name>
    <name type="common">Eurasian minnow</name>
    <dbReference type="NCBI Taxonomy" id="58324"/>
    <lineage>
        <taxon>Eukaryota</taxon>
        <taxon>Metazoa</taxon>
        <taxon>Chordata</taxon>
        <taxon>Craniata</taxon>
        <taxon>Vertebrata</taxon>
        <taxon>Euteleostomi</taxon>
        <taxon>Actinopterygii</taxon>
        <taxon>Neopterygii</taxon>
        <taxon>Teleostei</taxon>
        <taxon>Ostariophysi</taxon>
        <taxon>Cypriniformes</taxon>
        <taxon>Leuciscidae</taxon>
        <taxon>Phoxininae</taxon>
        <taxon>Phoxinus</taxon>
    </lineage>
</organism>
<comment type="caution">
    <text evidence="1">The sequence shown here is derived from an EMBL/GenBank/DDBJ whole genome shotgun (WGS) entry which is preliminary data.</text>
</comment>
<protein>
    <submittedName>
        <fullName evidence="1">Uncharacterized protein</fullName>
    </submittedName>
</protein>
<dbReference type="AlphaFoldDB" id="A0AAN9CPX0"/>
<reference evidence="1 2" key="1">
    <citation type="submission" date="2024-02" db="EMBL/GenBank/DDBJ databases">
        <title>Chromosome-level genome assembly of the Eurasian Minnow (Phoxinus phoxinus).</title>
        <authorList>
            <person name="Oriowo T.O."/>
            <person name="Martin S."/>
            <person name="Stange M."/>
            <person name="Chrysostomakis Y."/>
            <person name="Brown T."/>
            <person name="Winkler S."/>
            <person name="Kukowka S."/>
            <person name="Myers E.W."/>
            <person name="Bohne A."/>
        </authorList>
    </citation>
    <scope>NUCLEOTIDE SEQUENCE [LARGE SCALE GENOMIC DNA]</scope>
    <source>
        <strain evidence="1">ZFMK-TIS-60720</strain>
        <tissue evidence="1">Whole Organism</tissue>
    </source>
</reference>
<gene>
    <name evidence="1" type="ORF">R3I93_013461</name>
</gene>
<proteinExistence type="predicted"/>
<sequence length="159" mass="17257">MLELGTCSVSSQTLSDRNALAVPSFGQGMCGGSPPPRCFLLQPKDPESWLKHRGTLEDGPLSCSLLEPQRLSDSFLYHASSFDTLYVPHAHPMGLAPSSLDLGGSCEGAAALGLDPDMPVSPNIINRRRGGLIEQRDIIKAHQAHKIQSTPQARRKEWE</sequence>
<dbReference type="EMBL" id="JAYKXH010000014">
    <property type="protein sequence ID" value="KAK7145734.1"/>
    <property type="molecule type" value="Genomic_DNA"/>
</dbReference>
<keyword evidence="2" id="KW-1185">Reference proteome</keyword>
<accession>A0AAN9CPX0</accession>
<evidence type="ECO:0000313" key="2">
    <source>
        <dbReference type="Proteomes" id="UP001364617"/>
    </source>
</evidence>
<dbReference type="Proteomes" id="UP001364617">
    <property type="component" value="Unassembled WGS sequence"/>
</dbReference>